<sequence>MLQSNKLFPLSSYFARCLRIERYVEMPSRFCFDTYENNRTIILYILHNER</sequence>
<evidence type="ECO:0000313" key="2">
    <source>
        <dbReference type="Proteomes" id="UP000254263"/>
    </source>
</evidence>
<name>A0A379DG95_9PORP</name>
<gene>
    <name evidence="1" type="ORF">NCTC13100_00130</name>
</gene>
<proteinExistence type="predicted"/>
<dbReference type="EMBL" id="UGTI01000001">
    <property type="protein sequence ID" value="SUB77017.1"/>
    <property type="molecule type" value="Genomic_DNA"/>
</dbReference>
<dbReference type="AlphaFoldDB" id="A0A379DG95"/>
<accession>A0A379DG95</accession>
<dbReference type="Proteomes" id="UP000254263">
    <property type="component" value="Unassembled WGS sequence"/>
</dbReference>
<evidence type="ECO:0000313" key="1">
    <source>
        <dbReference type="EMBL" id="SUB77017.1"/>
    </source>
</evidence>
<organism evidence="1 2">
    <name type="scientific">Porphyromonas macacae</name>
    <dbReference type="NCBI Taxonomy" id="28115"/>
    <lineage>
        <taxon>Bacteria</taxon>
        <taxon>Pseudomonadati</taxon>
        <taxon>Bacteroidota</taxon>
        <taxon>Bacteroidia</taxon>
        <taxon>Bacteroidales</taxon>
        <taxon>Porphyromonadaceae</taxon>
        <taxon>Porphyromonas</taxon>
    </lineage>
</organism>
<protein>
    <submittedName>
        <fullName evidence="1">Uncharacterized protein</fullName>
    </submittedName>
</protein>
<reference evidence="1 2" key="1">
    <citation type="submission" date="2018-06" db="EMBL/GenBank/DDBJ databases">
        <authorList>
            <consortium name="Pathogen Informatics"/>
            <person name="Doyle S."/>
        </authorList>
    </citation>
    <scope>NUCLEOTIDE SEQUENCE [LARGE SCALE GENOMIC DNA]</scope>
    <source>
        <strain evidence="1 2">NCTC13100</strain>
    </source>
</reference>